<comment type="caution">
    <text evidence="2">The sequence shown here is derived from an EMBL/GenBank/DDBJ whole genome shotgun (WGS) entry which is preliminary data.</text>
</comment>
<protein>
    <submittedName>
        <fullName evidence="2">Uncharacterized protein</fullName>
    </submittedName>
</protein>
<gene>
    <name evidence="2" type="ORF">HICCMSTLAB_LOCUS1772</name>
</gene>
<name>A0A8J2E362_COTCN</name>
<evidence type="ECO:0000313" key="2">
    <source>
        <dbReference type="EMBL" id="CAG5075618.1"/>
    </source>
</evidence>
<feature type="compositionally biased region" description="Polar residues" evidence="1">
    <location>
        <begin position="142"/>
        <end position="170"/>
    </location>
</feature>
<evidence type="ECO:0000313" key="3">
    <source>
        <dbReference type="Proteomes" id="UP000786811"/>
    </source>
</evidence>
<keyword evidence="3" id="KW-1185">Reference proteome</keyword>
<feature type="compositionally biased region" description="Basic and acidic residues" evidence="1">
    <location>
        <begin position="127"/>
        <end position="140"/>
    </location>
</feature>
<organism evidence="2 3">
    <name type="scientific">Cotesia congregata</name>
    <name type="common">Parasitoid wasp</name>
    <name type="synonym">Apanteles congregatus</name>
    <dbReference type="NCBI Taxonomy" id="51543"/>
    <lineage>
        <taxon>Eukaryota</taxon>
        <taxon>Metazoa</taxon>
        <taxon>Ecdysozoa</taxon>
        <taxon>Arthropoda</taxon>
        <taxon>Hexapoda</taxon>
        <taxon>Insecta</taxon>
        <taxon>Pterygota</taxon>
        <taxon>Neoptera</taxon>
        <taxon>Endopterygota</taxon>
        <taxon>Hymenoptera</taxon>
        <taxon>Apocrita</taxon>
        <taxon>Ichneumonoidea</taxon>
        <taxon>Braconidae</taxon>
        <taxon>Microgastrinae</taxon>
        <taxon>Cotesia</taxon>
    </lineage>
</organism>
<dbReference type="AlphaFoldDB" id="A0A8J2E362"/>
<feature type="compositionally biased region" description="Basic and acidic residues" evidence="1">
    <location>
        <begin position="308"/>
        <end position="317"/>
    </location>
</feature>
<dbReference type="Proteomes" id="UP000786811">
    <property type="component" value="Unassembled WGS sequence"/>
</dbReference>
<feature type="region of interest" description="Disordered" evidence="1">
    <location>
        <begin position="127"/>
        <end position="172"/>
    </location>
</feature>
<proteinExistence type="predicted"/>
<feature type="region of interest" description="Disordered" evidence="1">
    <location>
        <begin position="308"/>
        <end position="329"/>
    </location>
</feature>
<accession>A0A8J2E362</accession>
<sequence>MTSGIDIRHIKDFDVNNFLDENHDPKTVYVIEWRDTVKEPLGGWKCYNAIIIDISHSIPALEKKLEALEGIKSPGPSPKPELLLISTSHEDDIQVLHEEEEEVEIINNNTLEPENRENDENARKKLRFSLDSDADKKEDDTTSTLNLTGAKSSVSQQLGGFQNPSTSSEAPQFITKEDLEKALAKMKQYYQVPQEAGVSSSKTKKFKTKEKKVELGYEGSNVFITDDQWRDAKRKNSFTSMATSLLVSTFSPKILLFNSSPMLLRKTYAACGLIPDHIMSKTVKQHHADFKEGAFGSAINNKCGKLRCEKKANDKKKNNNPNDNNEKED</sequence>
<evidence type="ECO:0000256" key="1">
    <source>
        <dbReference type="SAM" id="MobiDB-lite"/>
    </source>
</evidence>
<reference evidence="2" key="1">
    <citation type="submission" date="2021-04" db="EMBL/GenBank/DDBJ databases">
        <authorList>
            <person name="Chebbi M.A.C M."/>
        </authorList>
    </citation>
    <scope>NUCLEOTIDE SEQUENCE</scope>
</reference>
<dbReference type="EMBL" id="CAJNRD030001116">
    <property type="protein sequence ID" value="CAG5075618.1"/>
    <property type="molecule type" value="Genomic_DNA"/>
</dbReference>